<proteinExistence type="predicted"/>
<evidence type="ECO:0000256" key="2">
    <source>
        <dbReference type="SAM" id="MobiDB-lite"/>
    </source>
</evidence>
<dbReference type="SMART" id="SM00220">
    <property type="entry name" value="S_TKc"/>
    <property type="match status" value="1"/>
</dbReference>
<evidence type="ECO:0000313" key="6">
    <source>
        <dbReference type="EMBL" id="KAL3762105.1"/>
    </source>
</evidence>
<feature type="region of interest" description="Disordered" evidence="2">
    <location>
        <begin position="31"/>
        <end position="66"/>
    </location>
</feature>
<sequence>MTTTAPPHDNDDRQVSFRWWSWVSHISQIFHDDGEGHDDARELASPNDAIGPPDAATGPPSPRDRLKSTYRSIIYEEDGGRPFAGGSHGEIWRARRRCPIIAGGQGGTKIVNVTKAYHSCDDGRDLIVKRLKIERGYFVLEAGLREVYFGELLAREVESSSLFTTYVDHFFREGTTNVAELWIVFENAGASLRSFLYTAVDAGGYMLFQHSAFWRRLRRGIAGGRRESHDEAVALFHPNHNIRPHDHVHEETRNPERGSTEGRALLREVLKQLITAVAFLHERGIVHRDIKPSNIMCKTTPATENGSIPRRIDAIRCLLGDFSSAWDDFSSRNLYVNGPSSKEQTDDYAPPEVFFGSSWIPFFSENPFSYDSWSIGVVALELLLGTPSVFSVDQRTTALLTYRLKKEGASSLDIQRALYLAALSQFCIFVPTESEGKSWPLRRGDPLYDVNFVKKKKCTLNDFHSALRARDPLGIGFGDDENALLHLVWRLLAWDPLERFSASEALDHPYFTAQSSHDLRFLPTKLPADAATVPGIHNALEHQTLDPKHDMSSDISTITEFLCPKCGKIFADHNSCQRHARTRKHAAFCTYDRTQLPPCLNAHSMLPTHPTSGYCDIQGRRKTIEDFHTVHLGPTHQFYGVFDGHLGNLASKYAASSFYTEIEEYLSNIDDRIRNQTSLVGWQEDVKTQIIQSFEDLHLGIIEAVASSPGGIMDESGTTATILYVTSLWLLLANVGDSRAVMSQWAVNEKGIEYITPMQLTMDHIASLDEERMQVQEKGGFVSESGGIDRVMGSLAVSRSLGDIKLAPFLSRTPHVIVMTNDEVLTECGKKRIPDDSLPCFIILASDGLWDVMNNQEVVDLAWQVIKGNKNGTAYQDAAEVLTQEAYVRGSSDNIGVCVVAIT</sequence>
<dbReference type="Pfam" id="PF00069">
    <property type="entry name" value="Pkinase"/>
    <property type="match status" value="1"/>
</dbReference>
<feature type="domain" description="Protein kinase" evidence="3">
    <location>
        <begin position="77"/>
        <end position="511"/>
    </location>
</feature>
<reference evidence="6 7" key="1">
    <citation type="submission" date="2024-10" db="EMBL/GenBank/DDBJ databases">
        <title>Updated reference genomes for cyclostephanoid diatoms.</title>
        <authorList>
            <person name="Roberts W.R."/>
            <person name="Alverson A.J."/>
        </authorList>
    </citation>
    <scope>NUCLEOTIDE SEQUENCE [LARGE SCALE GENOMIC DNA]</scope>
    <source>
        <strain evidence="6 7">AJA276-08</strain>
    </source>
</reference>
<dbReference type="Gene3D" id="3.60.40.10">
    <property type="entry name" value="PPM-type phosphatase domain"/>
    <property type="match status" value="1"/>
</dbReference>
<dbReference type="PROSITE" id="PS50157">
    <property type="entry name" value="ZINC_FINGER_C2H2_2"/>
    <property type="match status" value="1"/>
</dbReference>
<feature type="compositionally biased region" description="Basic and acidic residues" evidence="2">
    <location>
        <begin position="31"/>
        <end position="42"/>
    </location>
</feature>
<gene>
    <name evidence="6" type="ORF">ACHAW5_008845</name>
</gene>
<evidence type="ECO:0000259" key="3">
    <source>
        <dbReference type="PROSITE" id="PS50011"/>
    </source>
</evidence>
<dbReference type="InterPro" id="IPR013087">
    <property type="entry name" value="Znf_C2H2_type"/>
</dbReference>
<dbReference type="PANTHER" id="PTHR47992">
    <property type="entry name" value="PROTEIN PHOSPHATASE"/>
    <property type="match status" value="1"/>
</dbReference>
<accession>A0ABD3MNK0</accession>
<dbReference type="PROSITE" id="PS50011">
    <property type="entry name" value="PROTEIN_KINASE_DOM"/>
    <property type="match status" value="1"/>
</dbReference>
<evidence type="ECO:0000259" key="4">
    <source>
        <dbReference type="PROSITE" id="PS50157"/>
    </source>
</evidence>
<feature type="domain" description="C2H2-type" evidence="4">
    <location>
        <begin position="561"/>
        <end position="586"/>
    </location>
</feature>
<dbReference type="SMART" id="SM00332">
    <property type="entry name" value="PP2Cc"/>
    <property type="match status" value="1"/>
</dbReference>
<feature type="domain" description="PPM-type phosphatase" evidence="5">
    <location>
        <begin position="611"/>
        <end position="902"/>
    </location>
</feature>
<dbReference type="CDD" id="cd00143">
    <property type="entry name" value="PP2Cc"/>
    <property type="match status" value="1"/>
</dbReference>
<dbReference type="Pfam" id="PF00481">
    <property type="entry name" value="PP2C"/>
    <property type="match status" value="1"/>
</dbReference>
<dbReference type="InterPro" id="IPR008271">
    <property type="entry name" value="Ser/Thr_kinase_AS"/>
</dbReference>
<keyword evidence="1" id="KW-0863">Zinc-finger</keyword>
<dbReference type="InterPro" id="IPR001932">
    <property type="entry name" value="PPM-type_phosphatase-like_dom"/>
</dbReference>
<dbReference type="InterPro" id="IPR015655">
    <property type="entry name" value="PP2C"/>
</dbReference>
<dbReference type="InterPro" id="IPR000719">
    <property type="entry name" value="Prot_kinase_dom"/>
</dbReference>
<dbReference type="Proteomes" id="UP001530315">
    <property type="component" value="Unassembled WGS sequence"/>
</dbReference>
<dbReference type="PROSITE" id="PS00028">
    <property type="entry name" value="ZINC_FINGER_C2H2_1"/>
    <property type="match status" value="1"/>
</dbReference>
<evidence type="ECO:0000259" key="5">
    <source>
        <dbReference type="PROSITE" id="PS51746"/>
    </source>
</evidence>
<keyword evidence="1" id="KW-0862">Zinc</keyword>
<dbReference type="SUPFAM" id="SSF56112">
    <property type="entry name" value="Protein kinase-like (PK-like)"/>
    <property type="match status" value="1"/>
</dbReference>
<dbReference type="InterPro" id="IPR011009">
    <property type="entry name" value="Kinase-like_dom_sf"/>
</dbReference>
<keyword evidence="7" id="KW-1185">Reference proteome</keyword>
<keyword evidence="1" id="KW-0479">Metal-binding</keyword>
<comment type="caution">
    <text evidence="6">The sequence shown here is derived from an EMBL/GenBank/DDBJ whole genome shotgun (WGS) entry which is preliminary data.</text>
</comment>
<dbReference type="EMBL" id="JALLAZ020001836">
    <property type="protein sequence ID" value="KAL3762105.1"/>
    <property type="molecule type" value="Genomic_DNA"/>
</dbReference>
<evidence type="ECO:0000256" key="1">
    <source>
        <dbReference type="PROSITE-ProRule" id="PRU00042"/>
    </source>
</evidence>
<evidence type="ECO:0000313" key="7">
    <source>
        <dbReference type="Proteomes" id="UP001530315"/>
    </source>
</evidence>
<dbReference type="PROSITE" id="PS51746">
    <property type="entry name" value="PPM_2"/>
    <property type="match status" value="1"/>
</dbReference>
<protein>
    <submittedName>
        <fullName evidence="6">Uncharacterized protein</fullName>
    </submittedName>
</protein>
<dbReference type="GO" id="GO:0008270">
    <property type="term" value="F:zinc ion binding"/>
    <property type="evidence" value="ECO:0007669"/>
    <property type="project" value="UniProtKB-KW"/>
</dbReference>
<dbReference type="PROSITE" id="PS00108">
    <property type="entry name" value="PROTEIN_KINASE_ST"/>
    <property type="match status" value="1"/>
</dbReference>
<dbReference type="Gene3D" id="1.10.510.10">
    <property type="entry name" value="Transferase(Phosphotransferase) domain 1"/>
    <property type="match status" value="1"/>
</dbReference>
<dbReference type="InterPro" id="IPR036457">
    <property type="entry name" value="PPM-type-like_dom_sf"/>
</dbReference>
<dbReference type="SUPFAM" id="SSF81606">
    <property type="entry name" value="PP2C-like"/>
    <property type="match status" value="1"/>
</dbReference>
<dbReference type="AlphaFoldDB" id="A0ABD3MNK0"/>
<name>A0ABD3MNK0_9STRA</name>
<organism evidence="6 7">
    <name type="scientific">Stephanodiscus triporus</name>
    <dbReference type="NCBI Taxonomy" id="2934178"/>
    <lineage>
        <taxon>Eukaryota</taxon>
        <taxon>Sar</taxon>
        <taxon>Stramenopiles</taxon>
        <taxon>Ochrophyta</taxon>
        <taxon>Bacillariophyta</taxon>
        <taxon>Coscinodiscophyceae</taxon>
        <taxon>Thalassiosirophycidae</taxon>
        <taxon>Stephanodiscales</taxon>
        <taxon>Stephanodiscaceae</taxon>
        <taxon>Stephanodiscus</taxon>
    </lineage>
</organism>